<accession>A0ABD0NEQ0</accession>
<protein>
    <recommendedName>
        <fullName evidence="4">LRP2 EGF-like domain-containing protein</fullName>
    </recommendedName>
</protein>
<evidence type="ECO:0000256" key="2">
    <source>
        <dbReference type="ARBA" id="ARBA00004479"/>
    </source>
</evidence>
<keyword evidence="6" id="KW-1185">Reference proteome</keyword>
<dbReference type="InterPro" id="IPR056588">
    <property type="entry name" value="EGF_LRP2"/>
</dbReference>
<evidence type="ECO:0000313" key="5">
    <source>
        <dbReference type="EMBL" id="KAL0160487.1"/>
    </source>
</evidence>
<dbReference type="Gene3D" id="2.10.25.10">
    <property type="entry name" value="Laminin"/>
    <property type="match status" value="1"/>
</dbReference>
<dbReference type="EMBL" id="JAMKFB020000022">
    <property type="protein sequence ID" value="KAL0160487.1"/>
    <property type="molecule type" value="Genomic_DNA"/>
</dbReference>
<comment type="caution">
    <text evidence="5">The sequence shown here is derived from an EMBL/GenBank/DDBJ whole genome shotgun (WGS) entry which is preliminary data.</text>
</comment>
<dbReference type="Proteomes" id="UP001529510">
    <property type="component" value="Unassembled WGS sequence"/>
</dbReference>
<reference evidence="5 6" key="1">
    <citation type="submission" date="2024-05" db="EMBL/GenBank/DDBJ databases">
        <title>Genome sequencing and assembly of Indian major carp, Cirrhinus mrigala (Hamilton, 1822).</title>
        <authorList>
            <person name="Mohindra V."/>
            <person name="Chowdhury L.M."/>
            <person name="Lal K."/>
            <person name="Jena J.K."/>
        </authorList>
    </citation>
    <scope>NUCLEOTIDE SEQUENCE [LARGE SCALE GENOMIC DNA]</scope>
    <source>
        <strain evidence="5">CM1030</strain>
        <tissue evidence="5">Blood</tissue>
    </source>
</reference>
<name>A0ABD0NEQ0_CIRMR</name>
<evidence type="ECO:0000256" key="3">
    <source>
        <dbReference type="ARBA" id="ARBA00022729"/>
    </source>
</evidence>
<proteinExistence type="predicted"/>
<sequence length="96" mass="10515">TNACSRANGGCQQLCFYLGNNRKTCACAHGYLAQDGLRCNRYEGYLLSIHLSDENNLNSPIRAKRTELIGFSLAMFIMGIYKSSTTTGLDGASLLR</sequence>
<evidence type="ECO:0000259" key="4">
    <source>
        <dbReference type="Pfam" id="PF24468"/>
    </source>
</evidence>
<dbReference type="GO" id="GO:0016020">
    <property type="term" value="C:membrane"/>
    <property type="evidence" value="ECO:0007669"/>
    <property type="project" value="UniProtKB-SubCell"/>
</dbReference>
<evidence type="ECO:0000256" key="1">
    <source>
        <dbReference type="ARBA" id="ARBA00004308"/>
    </source>
</evidence>
<feature type="non-terminal residue" evidence="5">
    <location>
        <position position="1"/>
    </location>
</feature>
<feature type="non-terminal residue" evidence="5">
    <location>
        <position position="96"/>
    </location>
</feature>
<feature type="domain" description="LRP2 EGF-like" evidence="4">
    <location>
        <begin position="2"/>
        <end position="40"/>
    </location>
</feature>
<dbReference type="Pfam" id="PF24468">
    <property type="entry name" value="EGF_LRP2"/>
    <property type="match status" value="1"/>
</dbReference>
<dbReference type="AlphaFoldDB" id="A0ABD0NEQ0"/>
<comment type="subcellular location">
    <subcellularLocation>
        <location evidence="1">Endomembrane system</location>
    </subcellularLocation>
    <subcellularLocation>
        <location evidence="2">Membrane</location>
        <topology evidence="2">Single-pass type I membrane protein</topology>
    </subcellularLocation>
</comment>
<dbReference type="GO" id="GO:0012505">
    <property type="term" value="C:endomembrane system"/>
    <property type="evidence" value="ECO:0007669"/>
    <property type="project" value="UniProtKB-SubCell"/>
</dbReference>
<dbReference type="SUPFAM" id="SSF57196">
    <property type="entry name" value="EGF/Laminin"/>
    <property type="match status" value="1"/>
</dbReference>
<evidence type="ECO:0000313" key="6">
    <source>
        <dbReference type="Proteomes" id="UP001529510"/>
    </source>
</evidence>
<organism evidence="5 6">
    <name type="scientific">Cirrhinus mrigala</name>
    <name type="common">Mrigala</name>
    <dbReference type="NCBI Taxonomy" id="683832"/>
    <lineage>
        <taxon>Eukaryota</taxon>
        <taxon>Metazoa</taxon>
        <taxon>Chordata</taxon>
        <taxon>Craniata</taxon>
        <taxon>Vertebrata</taxon>
        <taxon>Euteleostomi</taxon>
        <taxon>Actinopterygii</taxon>
        <taxon>Neopterygii</taxon>
        <taxon>Teleostei</taxon>
        <taxon>Ostariophysi</taxon>
        <taxon>Cypriniformes</taxon>
        <taxon>Cyprinidae</taxon>
        <taxon>Labeoninae</taxon>
        <taxon>Labeonini</taxon>
        <taxon>Cirrhinus</taxon>
    </lineage>
</organism>
<gene>
    <name evidence="5" type="ORF">M9458_044212</name>
</gene>
<keyword evidence="3" id="KW-0732">Signal</keyword>